<sequence length="70" mass="7743">MPNKKEKMGAIPTPLKVLIVIVVIILTFLIGAMIGFGLLGDGNPFAVFSQNTWERIFSFFTKGPKNWGEC</sequence>
<evidence type="ECO:0000313" key="2">
    <source>
        <dbReference type="EMBL" id="CCO10262.2"/>
    </source>
</evidence>
<gene>
    <name evidence="2" type="ORF">BN424_798</name>
</gene>
<protein>
    <recommendedName>
        <fullName evidence="4">DNA-directed RNA polymerase subunit beta</fullName>
    </recommendedName>
</protein>
<dbReference type="eggNOG" id="ENOG5033DQZ">
    <property type="taxonomic scope" value="Bacteria"/>
</dbReference>
<dbReference type="STRING" id="1234679.BN424_798"/>
<dbReference type="AlphaFoldDB" id="K8E2I0"/>
<feature type="transmembrane region" description="Helical" evidence="1">
    <location>
        <begin position="15"/>
        <end position="39"/>
    </location>
</feature>
<evidence type="ECO:0000256" key="1">
    <source>
        <dbReference type="SAM" id="Phobius"/>
    </source>
</evidence>
<dbReference type="InterPro" id="IPR024596">
    <property type="entry name" value="RNApol_su_b/EpuA"/>
</dbReference>
<name>K8E2I0_CARML</name>
<keyword evidence="1" id="KW-0472">Membrane</keyword>
<evidence type="ECO:0000313" key="3">
    <source>
        <dbReference type="Proteomes" id="UP000000212"/>
    </source>
</evidence>
<dbReference type="EMBL" id="HE999757">
    <property type="protein sequence ID" value="CCO10262.2"/>
    <property type="molecule type" value="Genomic_DNA"/>
</dbReference>
<reference evidence="3" key="1">
    <citation type="journal article" date="2013" name="Genome Announc.">
        <title>Complete Chromosome Sequence of Carnobacterium maltaromaticum LMA 28.</title>
        <authorList>
            <person name="Cailliez-Grimal C."/>
            <person name="Chaillou S."/>
            <person name="Anba-Mondoloni J."/>
            <person name="Loux V."/>
            <person name="Afzal M.I."/>
            <person name="Rahman A."/>
            <person name="Kergourlay G."/>
            <person name="Champomier-Verges M.C."/>
            <person name="Zagorec M."/>
            <person name="Dalgaard P."/>
            <person name="Leisner J.J."/>
            <person name="Prevost H."/>
            <person name="Revol-Junelles A.M."/>
            <person name="Borges F."/>
        </authorList>
    </citation>
    <scope>NUCLEOTIDE SEQUENCE</scope>
    <source>
        <strain evidence="3">LMA28</strain>
    </source>
</reference>
<dbReference type="KEGG" id="cml:BN424_798"/>
<dbReference type="OrthoDB" id="2300232at2"/>
<dbReference type="HOGENOM" id="CLU_151134_2_0_9"/>
<dbReference type="Pfam" id="PF11772">
    <property type="entry name" value="EpuA"/>
    <property type="match status" value="1"/>
</dbReference>
<evidence type="ECO:0008006" key="4">
    <source>
        <dbReference type="Google" id="ProtNLM"/>
    </source>
</evidence>
<keyword evidence="1" id="KW-0812">Transmembrane</keyword>
<dbReference type="RefSeq" id="WP_015075693.1">
    <property type="nucleotide sequence ID" value="NC_019425.2"/>
</dbReference>
<keyword evidence="3" id="KW-1185">Reference proteome</keyword>
<keyword evidence="1" id="KW-1133">Transmembrane helix</keyword>
<accession>K8E2I0</accession>
<dbReference type="Proteomes" id="UP000000212">
    <property type="component" value="Chromosome"/>
</dbReference>
<organism evidence="2 3">
    <name type="scientific">Carnobacterium maltaromaticum LMA28</name>
    <dbReference type="NCBI Taxonomy" id="1234679"/>
    <lineage>
        <taxon>Bacteria</taxon>
        <taxon>Bacillati</taxon>
        <taxon>Bacillota</taxon>
        <taxon>Bacilli</taxon>
        <taxon>Lactobacillales</taxon>
        <taxon>Carnobacteriaceae</taxon>
        <taxon>Carnobacterium</taxon>
    </lineage>
</organism>
<proteinExistence type="predicted"/>